<reference evidence="1" key="1">
    <citation type="journal article" date="2023" name="Mol. Ecol. Resour.">
        <title>Chromosome-level genome assembly of a triploid poplar Populus alba 'Berolinensis'.</title>
        <authorList>
            <person name="Chen S."/>
            <person name="Yu Y."/>
            <person name="Wang X."/>
            <person name="Wang S."/>
            <person name="Zhang T."/>
            <person name="Zhou Y."/>
            <person name="He R."/>
            <person name="Meng N."/>
            <person name="Wang Y."/>
            <person name="Liu W."/>
            <person name="Liu Z."/>
            <person name="Liu J."/>
            <person name="Guo Q."/>
            <person name="Huang H."/>
            <person name="Sederoff R.R."/>
            <person name="Wang G."/>
            <person name="Qu G."/>
            <person name="Chen S."/>
        </authorList>
    </citation>
    <scope>NUCLEOTIDE SEQUENCE</scope>
    <source>
        <strain evidence="1">SC-2020</strain>
    </source>
</reference>
<comment type="caution">
    <text evidence="1">The sequence shown here is derived from an EMBL/GenBank/DDBJ whole genome shotgun (WGS) entry which is preliminary data.</text>
</comment>
<accession>A0AAD6MFE1</accession>
<protein>
    <submittedName>
        <fullName evidence="1">Uncharacterized protein</fullName>
    </submittedName>
</protein>
<sequence length="75" mass="8498">MDDNPYDNYSMEGHLWSLEAAPSVGAFSTNQKAERKSNVYVPTWQVEVAQTPLRCCALRPHLLPCCKEERQSVSL</sequence>
<dbReference type="AlphaFoldDB" id="A0AAD6MFE1"/>
<name>A0AAD6MFE1_9ROSI</name>
<dbReference type="Proteomes" id="UP001164929">
    <property type="component" value="Chromosome 9"/>
</dbReference>
<gene>
    <name evidence="1" type="ORF">NC653_022405</name>
</gene>
<proteinExistence type="predicted"/>
<organism evidence="1 2">
    <name type="scientific">Populus alba x Populus x berolinensis</name>
    <dbReference type="NCBI Taxonomy" id="444605"/>
    <lineage>
        <taxon>Eukaryota</taxon>
        <taxon>Viridiplantae</taxon>
        <taxon>Streptophyta</taxon>
        <taxon>Embryophyta</taxon>
        <taxon>Tracheophyta</taxon>
        <taxon>Spermatophyta</taxon>
        <taxon>Magnoliopsida</taxon>
        <taxon>eudicotyledons</taxon>
        <taxon>Gunneridae</taxon>
        <taxon>Pentapetalae</taxon>
        <taxon>rosids</taxon>
        <taxon>fabids</taxon>
        <taxon>Malpighiales</taxon>
        <taxon>Salicaceae</taxon>
        <taxon>Saliceae</taxon>
        <taxon>Populus</taxon>
    </lineage>
</organism>
<keyword evidence="2" id="KW-1185">Reference proteome</keyword>
<evidence type="ECO:0000313" key="1">
    <source>
        <dbReference type="EMBL" id="KAJ6984149.1"/>
    </source>
</evidence>
<dbReference type="EMBL" id="JAQIZT010000009">
    <property type="protein sequence ID" value="KAJ6984149.1"/>
    <property type="molecule type" value="Genomic_DNA"/>
</dbReference>
<evidence type="ECO:0000313" key="2">
    <source>
        <dbReference type="Proteomes" id="UP001164929"/>
    </source>
</evidence>